<dbReference type="EMBL" id="VDUZ01000064">
    <property type="protein sequence ID" value="TXL70174.1"/>
    <property type="molecule type" value="Genomic_DNA"/>
</dbReference>
<proteinExistence type="predicted"/>
<dbReference type="InterPro" id="IPR036390">
    <property type="entry name" value="WH_DNA-bd_sf"/>
</dbReference>
<feature type="domain" description="IclR-ED" evidence="5">
    <location>
        <begin position="68"/>
        <end position="246"/>
    </location>
</feature>
<dbReference type="SUPFAM" id="SSF55781">
    <property type="entry name" value="GAF domain-like"/>
    <property type="match status" value="1"/>
</dbReference>
<evidence type="ECO:0000259" key="4">
    <source>
        <dbReference type="PROSITE" id="PS51077"/>
    </source>
</evidence>
<keyword evidence="1" id="KW-0805">Transcription regulation</keyword>
<dbReference type="PANTHER" id="PTHR30136:SF35">
    <property type="entry name" value="HTH-TYPE TRANSCRIPTIONAL REGULATOR RV1719"/>
    <property type="match status" value="1"/>
</dbReference>
<evidence type="ECO:0000256" key="2">
    <source>
        <dbReference type="ARBA" id="ARBA00023125"/>
    </source>
</evidence>
<evidence type="ECO:0000256" key="1">
    <source>
        <dbReference type="ARBA" id="ARBA00023015"/>
    </source>
</evidence>
<dbReference type="SUPFAM" id="SSF46785">
    <property type="entry name" value="Winged helix' DNA-binding domain"/>
    <property type="match status" value="1"/>
</dbReference>
<evidence type="ECO:0000313" key="7">
    <source>
        <dbReference type="Proteomes" id="UP000321638"/>
    </source>
</evidence>
<dbReference type="Proteomes" id="UP000321638">
    <property type="component" value="Unassembled WGS sequence"/>
</dbReference>
<dbReference type="OrthoDB" id="6057486at2"/>
<dbReference type="AlphaFoldDB" id="A0A5C8P935"/>
<dbReference type="PROSITE" id="PS51078">
    <property type="entry name" value="ICLR_ED"/>
    <property type="match status" value="1"/>
</dbReference>
<gene>
    <name evidence="6" type="ORF">FHP25_35675</name>
</gene>
<dbReference type="GO" id="GO:0003677">
    <property type="term" value="F:DNA binding"/>
    <property type="evidence" value="ECO:0007669"/>
    <property type="project" value="UniProtKB-KW"/>
</dbReference>
<evidence type="ECO:0000259" key="5">
    <source>
        <dbReference type="PROSITE" id="PS51078"/>
    </source>
</evidence>
<keyword evidence="3" id="KW-0804">Transcription</keyword>
<dbReference type="GO" id="GO:0045892">
    <property type="term" value="P:negative regulation of DNA-templated transcription"/>
    <property type="evidence" value="ECO:0007669"/>
    <property type="project" value="TreeGrafter"/>
</dbReference>
<reference evidence="6 7" key="1">
    <citation type="submission" date="2019-06" db="EMBL/GenBank/DDBJ databases">
        <title>New taxonomy in bacterial strain CC-CFT640, isolated from vineyard.</title>
        <authorList>
            <person name="Lin S.-Y."/>
            <person name="Tsai C.-F."/>
            <person name="Young C.-C."/>
        </authorList>
    </citation>
    <scope>NUCLEOTIDE SEQUENCE [LARGE SCALE GENOMIC DNA]</scope>
    <source>
        <strain evidence="6 7">CC-CFT640</strain>
    </source>
</reference>
<dbReference type="GO" id="GO:0003700">
    <property type="term" value="F:DNA-binding transcription factor activity"/>
    <property type="evidence" value="ECO:0007669"/>
    <property type="project" value="TreeGrafter"/>
</dbReference>
<dbReference type="Pfam" id="PF01614">
    <property type="entry name" value="IclR_C"/>
    <property type="match status" value="1"/>
</dbReference>
<organism evidence="6 7">
    <name type="scientific">Vineibacter terrae</name>
    <dbReference type="NCBI Taxonomy" id="2586908"/>
    <lineage>
        <taxon>Bacteria</taxon>
        <taxon>Pseudomonadati</taxon>
        <taxon>Pseudomonadota</taxon>
        <taxon>Alphaproteobacteria</taxon>
        <taxon>Hyphomicrobiales</taxon>
        <taxon>Vineibacter</taxon>
    </lineage>
</organism>
<dbReference type="Gene3D" id="1.10.10.10">
    <property type="entry name" value="Winged helix-like DNA-binding domain superfamily/Winged helix DNA-binding domain"/>
    <property type="match status" value="1"/>
</dbReference>
<keyword evidence="2" id="KW-0238">DNA-binding</keyword>
<keyword evidence="7" id="KW-1185">Reference proteome</keyword>
<comment type="caution">
    <text evidence="6">The sequence shown here is derived from an EMBL/GenBank/DDBJ whole genome shotgun (WGS) entry which is preliminary data.</text>
</comment>
<protein>
    <submittedName>
        <fullName evidence="6">Helix-turn-helix domain-containing protein</fullName>
    </submittedName>
</protein>
<dbReference type="Gene3D" id="3.30.450.40">
    <property type="match status" value="1"/>
</dbReference>
<dbReference type="PROSITE" id="PS51077">
    <property type="entry name" value="HTH_ICLR"/>
    <property type="match status" value="1"/>
</dbReference>
<evidence type="ECO:0000256" key="3">
    <source>
        <dbReference type="ARBA" id="ARBA00023163"/>
    </source>
</evidence>
<dbReference type="InterPro" id="IPR005471">
    <property type="entry name" value="Tscrpt_reg_IclR_N"/>
</dbReference>
<dbReference type="InterPro" id="IPR036388">
    <property type="entry name" value="WH-like_DNA-bd_sf"/>
</dbReference>
<sequence length="246" mass="27238">MPTLIPAASRALAVFEVFAREKRELSNSDMARFLSVADSSCSDLLHTLHSLGYLMRTSRTRRFYPTGRLHEIARQIAENDPLTTVGREAVELLAERANESASFGIIDTTAVKVVAAQSSKHPLRYIFDVGERVAFHASALGKALLALLPREEALAALQRRTLRQVTPHTITNIDQILAQLEQGRERGWYETRGEGTEGVTALAVSGRLGGQPVSMSLVGPTERMERNREAYLRVLQDVRRTMLAGD</sequence>
<dbReference type="RefSeq" id="WP_147851786.1">
    <property type="nucleotide sequence ID" value="NZ_VDUZ01000064.1"/>
</dbReference>
<dbReference type="InterPro" id="IPR029016">
    <property type="entry name" value="GAF-like_dom_sf"/>
</dbReference>
<accession>A0A5C8P935</accession>
<feature type="domain" description="HTH iclR-type" evidence="4">
    <location>
        <begin position="5"/>
        <end position="68"/>
    </location>
</feature>
<dbReference type="InterPro" id="IPR014757">
    <property type="entry name" value="Tscrpt_reg_IclR_C"/>
</dbReference>
<evidence type="ECO:0000313" key="6">
    <source>
        <dbReference type="EMBL" id="TXL70174.1"/>
    </source>
</evidence>
<dbReference type="InterPro" id="IPR050707">
    <property type="entry name" value="HTH_MetabolicPath_Reg"/>
</dbReference>
<dbReference type="Pfam" id="PF09339">
    <property type="entry name" value="HTH_IclR"/>
    <property type="match status" value="1"/>
</dbReference>
<dbReference type="PANTHER" id="PTHR30136">
    <property type="entry name" value="HELIX-TURN-HELIX TRANSCRIPTIONAL REGULATOR, ICLR FAMILY"/>
    <property type="match status" value="1"/>
</dbReference>
<name>A0A5C8P935_9HYPH</name>